<reference evidence="7" key="1">
    <citation type="journal article" date="2019" name="Int. J. Syst. Evol. Microbiol.">
        <title>The Global Catalogue of Microorganisms (GCM) 10K type strain sequencing project: providing services to taxonomists for standard genome sequencing and annotation.</title>
        <authorList>
            <consortium name="The Broad Institute Genomics Platform"/>
            <consortium name="The Broad Institute Genome Sequencing Center for Infectious Disease"/>
            <person name="Wu L."/>
            <person name="Ma J."/>
        </authorList>
    </citation>
    <scope>NUCLEOTIDE SEQUENCE [LARGE SCALE GENOMIC DNA]</scope>
    <source>
        <strain evidence="7">CGMCC 1.15790</strain>
    </source>
</reference>
<gene>
    <name evidence="2 6" type="primary">proC</name>
    <name evidence="6" type="ORF">ACFPTR_00665</name>
</gene>
<dbReference type="HAMAP" id="MF_01925">
    <property type="entry name" value="P5C_reductase"/>
    <property type="match status" value="1"/>
</dbReference>
<dbReference type="InterPro" id="IPR029036">
    <property type="entry name" value="P5CR_dimer"/>
</dbReference>
<comment type="similarity">
    <text evidence="1 2">Belongs to the pyrroline-5-carboxylate reductase family.</text>
</comment>
<evidence type="ECO:0000256" key="3">
    <source>
        <dbReference type="NCBIfam" id="TIGR00112"/>
    </source>
</evidence>
<dbReference type="InterPro" id="IPR008927">
    <property type="entry name" value="6-PGluconate_DH-like_C_sf"/>
</dbReference>
<accession>A0ABW0U3Q0</accession>
<dbReference type="Pfam" id="PF14748">
    <property type="entry name" value="P5CR_dimer"/>
    <property type="match status" value="1"/>
</dbReference>
<dbReference type="SUPFAM" id="SSF51735">
    <property type="entry name" value="NAD(P)-binding Rossmann-fold domains"/>
    <property type="match status" value="1"/>
</dbReference>
<evidence type="ECO:0000259" key="4">
    <source>
        <dbReference type="Pfam" id="PF03807"/>
    </source>
</evidence>
<dbReference type="InterPro" id="IPR036291">
    <property type="entry name" value="NAD(P)-bd_dom_sf"/>
</dbReference>
<comment type="caution">
    <text evidence="6">The sequence shown here is derived from an EMBL/GenBank/DDBJ whole genome shotgun (WGS) entry which is preliminary data.</text>
</comment>
<protein>
    <recommendedName>
        <fullName evidence="2 3">Pyrroline-5-carboxylate reductase</fullName>
        <shortName evidence="2">P5C reductase</shortName>
        <shortName evidence="2">P5CR</shortName>
        <ecNumber evidence="2 3">1.5.1.2</ecNumber>
    </recommendedName>
    <alternativeName>
        <fullName evidence="2">PCA reductase</fullName>
    </alternativeName>
</protein>
<dbReference type="InterPro" id="IPR000304">
    <property type="entry name" value="Pyrroline-COOH_reductase"/>
</dbReference>
<dbReference type="PANTHER" id="PTHR11645:SF49">
    <property type="entry name" value="PYRROLINE-5-CARBOXYLATE REDUCTASE 1"/>
    <property type="match status" value="1"/>
</dbReference>
<keyword evidence="7" id="KW-1185">Reference proteome</keyword>
<dbReference type="Pfam" id="PF03807">
    <property type="entry name" value="F420_oxidored"/>
    <property type="match status" value="1"/>
</dbReference>
<dbReference type="InterPro" id="IPR028939">
    <property type="entry name" value="P5C_Rdtase_cat_N"/>
</dbReference>
<dbReference type="GO" id="GO:0004735">
    <property type="term" value="F:pyrroline-5-carboxylate reductase activity"/>
    <property type="evidence" value="ECO:0007669"/>
    <property type="project" value="UniProtKB-EC"/>
</dbReference>
<dbReference type="RefSeq" id="WP_270898415.1">
    <property type="nucleotide sequence ID" value="NZ_JBHSPF010000004.1"/>
</dbReference>
<feature type="domain" description="Pyrroline-5-carboxylate reductase catalytic N-terminal" evidence="4">
    <location>
        <begin position="6"/>
        <end position="102"/>
    </location>
</feature>
<dbReference type="Proteomes" id="UP001596143">
    <property type="component" value="Unassembled WGS sequence"/>
</dbReference>
<dbReference type="EMBL" id="JBHSPF010000004">
    <property type="protein sequence ID" value="MFC5627407.1"/>
    <property type="molecule type" value="Genomic_DNA"/>
</dbReference>
<comment type="function">
    <text evidence="2">Catalyzes the reduction of 1-pyrroline-5-carboxylate (PCA) to L-proline.</text>
</comment>
<evidence type="ECO:0000256" key="1">
    <source>
        <dbReference type="ARBA" id="ARBA00005525"/>
    </source>
</evidence>
<comment type="catalytic activity">
    <reaction evidence="2">
        <text>L-proline + NAD(+) = (S)-1-pyrroline-5-carboxylate + NADH + 2 H(+)</text>
        <dbReference type="Rhea" id="RHEA:14105"/>
        <dbReference type="ChEBI" id="CHEBI:15378"/>
        <dbReference type="ChEBI" id="CHEBI:17388"/>
        <dbReference type="ChEBI" id="CHEBI:57540"/>
        <dbReference type="ChEBI" id="CHEBI:57945"/>
        <dbReference type="ChEBI" id="CHEBI:60039"/>
        <dbReference type="EC" id="1.5.1.2"/>
    </reaction>
</comment>
<keyword evidence="2" id="KW-0641">Proline biosynthesis</keyword>
<dbReference type="PIRSF" id="PIRSF000193">
    <property type="entry name" value="Pyrrol-5-carb_rd"/>
    <property type="match status" value="1"/>
</dbReference>
<keyword evidence="2" id="KW-0521">NADP</keyword>
<dbReference type="EC" id="1.5.1.2" evidence="2 3"/>
<evidence type="ECO:0000256" key="2">
    <source>
        <dbReference type="HAMAP-Rule" id="MF_01925"/>
    </source>
</evidence>
<dbReference type="PANTHER" id="PTHR11645">
    <property type="entry name" value="PYRROLINE-5-CARBOXYLATE REDUCTASE"/>
    <property type="match status" value="1"/>
</dbReference>
<name>A0ABW0U3Q0_9BACI</name>
<keyword evidence="2 6" id="KW-0560">Oxidoreductase</keyword>
<keyword evidence="2" id="KW-0963">Cytoplasm</keyword>
<dbReference type="SUPFAM" id="SSF48179">
    <property type="entry name" value="6-phosphogluconate dehydrogenase C-terminal domain-like"/>
    <property type="match status" value="1"/>
</dbReference>
<dbReference type="NCBIfam" id="TIGR00112">
    <property type="entry name" value="proC"/>
    <property type="match status" value="1"/>
</dbReference>
<comment type="catalytic activity">
    <reaction evidence="2">
        <text>L-proline + NADP(+) = (S)-1-pyrroline-5-carboxylate + NADPH + 2 H(+)</text>
        <dbReference type="Rhea" id="RHEA:14109"/>
        <dbReference type="ChEBI" id="CHEBI:15378"/>
        <dbReference type="ChEBI" id="CHEBI:17388"/>
        <dbReference type="ChEBI" id="CHEBI:57783"/>
        <dbReference type="ChEBI" id="CHEBI:58349"/>
        <dbReference type="ChEBI" id="CHEBI:60039"/>
        <dbReference type="EC" id="1.5.1.2"/>
    </reaction>
</comment>
<evidence type="ECO:0000313" key="7">
    <source>
        <dbReference type="Proteomes" id="UP001596143"/>
    </source>
</evidence>
<comment type="pathway">
    <text evidence="2">Amino-acid biosynthesis; L-proline biosynthesis; L-proline from L-glutamate 5-semialdehyde: step 1/1.</text>
</comment>
<dbReference type="Gene3D" id="1.10.3730.10">
    <property type="entry name" value="ProC C-terminal domain-like"/>
    <property type="match status" value="1"/>
</dbReference>
<dbReference type="Gene3D" id="3.40.50.720">
    <property type="entry name" value="NAD(P)-binding Rossmann-like Domain"/>
    <property type="match status" value="1"/>
</dbReference>
<organism evidence="6 7">
    <name type="scientific">Aliibacillus thermotolerans</name>
    <dbReference type="NCBI Taxonomy" id="1834418"/>
    <lineage>
        <taxon>Bacteria</taxon>
        <taxon>Bacillati</taxon>
        <taxon>Bacillota</taxon>
        <taxon>Bacilli</taxon>
        <taxon>Bacillales</taxon>
        <taxon>Bacillaceae</taxon>
        <taxon>Aliibacillus</taxon>
    </lineage>
</organism>
<comment type="subcellular location">
    <subcellularLocation>
        <location evidence="2">Cytoplasm</location>
    </subcellularLocation>
</comment>
<sequence>MLKNKKIAFIGAGSMAEAIIAGLIRKEIIFPEQIIATNKSNKERLQYLEKTYGIETTSSQVEAVDVADIVILAMKPKHMEDSAVTIRKQIHEDQLVVSLLAGTSSSYIESLLEKEIAVIRTMPNTSAHVGESATVISKGTFASEEHVKIAATLFQAIGTVTVLAETDMDVVTGISGSGPAYFYYFTEAMEEVAQEAGLSPQDAKELICQTILGVAKRLIQTDKSPKELYEEVMSPGGTTEAAFHVLKENGVKESFKEAIQASIHRSSELGNDKKSATLK</sequence>
<evidence type="ECO:0000259" key="5">
    <source>
        <dbReference type="Pfam" id="PF14748"/>
    </source>
</evidence>
<feature type="domain" description="Pyrroline-5-carboxylate reductase dimerisation" evidence="5">
    <location>
        <begin position="165"/>
        <end position="269"/>
    </location>
</feature>
<keyword evidence="2" id="KW-0028">Amino-acid biosynthesis</keyword>
<proteinExistence type="inferred from homology"/>
<evidence type="ECO:0000313" key="6">
    <source>
        <dbReference type="EMBL" id="MFC5627407.1"/>
    </source>
</evidence>